<proteinExistence type="predicted"/>
<keyword evidence="7 11" id="KW-0418">Kinase</keyword>
<sequence>MQALSISDIKRKLIRSYSFIAFGLTALIYLSLAAYLILSEDRHTAVHLESFKELAIERYQDQPKKFEKVSPFINAYFSETALPKEIRSLMPFPVDEISSNRNIFNEGYFIFHTRFLGPDGKEVPLFMTIAVNAKDFGDESWDFIFIISMVFTGILVLVLQLSLKKMFRVIMRPISELSNQLSVEGKQRFTLSNDSILELEQLTEKLNQFSEMKERVAKQELMFAKYASHELKTPIAIILGAANLQGMKEDHDFREKQRGRIIKSAKEMQATVEVLLSIVKQENAGDTGKEYGVSEASFVLEDYQNANPNLDIQIHAPKGTSTNLPPSVLSMILKNLVDNAVRHTESGEINVAINHSEISVQDTGSGLTGNTTTEHGLGLLIVRRLCESYGWAFSIQNHPNGGCIARMNKHCE</sequence>
<dbReference type="InterPro" id="IPR036097">
    <property type="entry name" value="HisK_dim/P_sf"/>
</dbReference>
<comment type="subcellular location">
    <subcellularLocation>
        <location evidence="2">Cell membrane</location>
        <topology evidence="2">Multi-pass membrane protein</topology>
    </subcellularLocation>
</comment>
<dbReference type="SMART" id="SM00387">
    <property type="entry name" value="HATPase_c"/>
    <property type="match status" value="1"/>
</dbReference>
<dbReference type="Proteomes" id="UP000016895">
    <property type="component" value="Chromosome 1"/>
</dbReference>
<dbReference type="GO" id="GO:0005524">
    <property type="term" value="F:ATP binding"/>
    <property type="evidence" value="ECO:0007669"/>
    <property type="project" value="UniProtKB-KW"/>
</dbReference>
<dbReference type="AlphaFoldDB" id="U4K800"/>
<organism evidence="11 12">
    <name type="scientific">Vibrio nigripulchritudo</name>
    <dbReference type="NCBI Taxonomy" id="28173"/>
    <lineage>
        <taxon>Bacteria</taxon>
        <taxon>Pseudomonadati</taxon>
        <taxon>Pseudomonadota</taxon>
        <taxon>Gammaproteobacteria</taxon>
        <taxon>Vibrionales</taxon>
        <taxon>Vibrionaceae</taxon>
        <taxon>Vibrio</taxon>
    </lineage>
</organism>
<dbReference type="PATRIC" id="fig|1260221.3.peg.2547"/>
<dbReference type="Gene3D" id="1.10.287.130">
    <property type="match status" value="1"/>
</dbReference>
<keyword evidence="6" id="KW-0547">Nucleotide-binding</keyword>
<evidence type="ECO:0000256" key="1">
    <source>
        <dbReference type="ARBA" id="ARBA00000085"/>
    </source>
</evidence>
<dbReference type="Gene3D" id="3.30.565.10">
    <property type="entry name" value="Histidine kinase-like ATPase, C-terminal domain"/>
    <property type="match status" value="1"/>
</dbReference>
<dbReference type="EMBL" id="FO203526">
    <property type="protein sequence ID" value="CCO58726.1"/>
    <property type="molecule type" value="Genomic_DNA"/>
</dbReference>
<evidence type="ECO:0000256" key="5">
    <source>
        <dbReference type="ARBA" id="ARBA00022679"/>
    </source>
</evidence>
<dbReference type="EC" id="2.7.13.3" evidence="3"/>
<feature type="transmembrane region" description="Helical" evidence="9">
    <location>
        <begin position="17"/>
        <end position="38"/>
    </location>
</feature>
<dbReference type="STRING" id="28173.VIBNI_A2675"/>
<feature type="transmembrane region" description="Helical" evidence="9">
    <location>
        <begin position="143"/>
        <end position="163"/>
    </location>
</feature>
<dbReference type="OrthoDB" id="9121563at2"/>
<dbReference type="eggNOG" id="COG0642">
    <property type="taxonomic scope" value="Bacteria"/>
</dbReference>
<keyword evidence="4" id="KW-1003">Cell membrane</keyword>
<evidence type="ECO:0000256" key="3">
    <source>
        <dbReference type="ARBA" id="ARBA00012438"/>
    </source>
</evidence>
<dbReference type="GO" id="GO:0005886">
    <property type="term" value="C:plasma membrane"/>
    <property type="evidence" value="ECO:0007669"/>
    <property type="project" value="UniProtKB-SubCell"/>
</dbReference>
<keyword evidence="9" id="KW-0472">Membrane</keyword>
<dbReference type="InterPro" id="IPR003661">
    <property type="entry name" value="HisK_dim/P_dom"/>
</dbReference>
<dbReference type="InterPro" id="IPR005467">
    <property type="entry name" value="His_kinase_dom"/>
</dbReference>
<protein>
    <recommendedName>
        <fullName evidence="3">histidine kinase</fullName>
        <ecNumber evidence="3">2.7.13.3</ecNumber>
    </recommendedName>
</protein>
<dbReference type="InterPro" id="IPR003594">
    <property type="entry name" value="HATPase_dom"/>
</dbReference>
<dbReference type="PROSITE" id="PS50109">
    <property type="entry name" value="HIS_KIN"/>
    <property type="match status" value="1"/>
</dbReference>
<evidence type="ECO:0000256" key="4">
    <source>
        <dbReference type="ARBA" id="ARBA00022475"/>
    </source>
</evidence>
<dbReference type="SUPFAM" id="SSF55874">
    <property type="entry name" value="ATPase domain of HSP90 chaperone/DNA topoisomerase II/histidine kinase"/>
    <property type="match status" value="1"/>
</dbReference>
<keyword evidence="5" id="KW-0808">Transferase</keyword>
<keyword evidence="8" id="KW-0067">ATP-binding</keyword>
<dbReference type="Pfam" id="PF02518">
    <property type="entry name" value="HATPase_c"/>
    <property type="match status" value="1"/>
</dbReference>
<dbReference type="SUPFAM" id="SSF47384">
    <property type="entry name" value="Homodimeric domain of signal transducing histidine kinase"/>
    <property type="match status" value="1"/>
</dbReference>
<evidence type="ECO:0000259" key="10">
    <source>
        <dbReference type="PROSITE" id="PS50109"/>
    </source>
</evidence>
<evidence type="ECO:0000313" key="12">
    <source>
        <dbReference type="Proteomes" id="UP000016895"/>
    </source>
</evidence>
<feature type="domain" description="Histidine kinase" evidence="10">
    <location>
        <begin position="226"/>
        <end position="402"/>
    </location>
</feature>
<dbReference type="InterPro" id="IPR050980">
    <property type="entry name" value="2C_sensor_his_kinase"/>
</dbReference>
<dbReference type="CDD" id="cd00082">
    <property type="entry name" value="HisKA"/>
    <property type="match status" value="1"/>
</dbReference>
<dbReference type="InterPro" id="IPR036890">
    <property type="entry name" value="HATPase_C_sf"/>
</dbReference>
<keyword evidence="9" id="KW-1133">Transmembrane helix</keyword>
<comment type="catalytic activity">
    <reaction evidence="1">
        <text>ATP + protein L-histidine = ADP + protein N-phospho-L-histidine.</text>
        <dbReference type="EC" id="2.7.13.3"/>
    </reaction>
</comment>
<reference evidence="11 12" key="1">
    <citation type="journal article" date="2013" name="ISME J.">
        <title>Comparative genomics of pathogenic lineages of Vibrio nigripulchritudo identifies virulence-associated traits.</title>
        <authorList>
            <person name="Goudenege D."/>
            <person name="Labreuche Y."/>
            <person name="Krin E."/>
            <person name="Ansquer D."/>
            <person name="Mangenot S."/>
            <person name="Calteau A."/>
            <person name="Medigue C."/>
            <person name="Mazel D."/>
            <person name="Polz M.F."/>
            <person name="Le Roux F."/>
        </authorList>
    </citation>
    <scope>NUCLEOTIDE SEQUENCE [LARGE SCALE GENOMIC DNA]</scope>
    <source>
        <strain evidence="12">SnF1</strain>
    </source>
</reference>
<dbReference type="RefSeq" id="WP_022551393.1">
    <property type="nucleotide sequence ID" value="NC_022528.1"/>
</dbReference>
<evidence type="ECO:0000256" key="2">
    <source>
        <dbReference type="ARBA" id="ARBA00004651"/>
    </source>
</evidence>
<evidence type="ECO:0000256" key="8">
    <source>
        <dbReference type="ARBA" id="ARBA00022840"/>
    </source>
</evidence>
<name>U4K800_9VIBR</name>
<evidence type="ECO:0000256" key="9">
    <source>
        <dbReference type="SAM" id="Phobius"/>
    </source>
</evidence>
<evidence type="ECO:0000313" key="11">
    <source>
        <dbReference type="EMBL" id="CCO58726.1"/>
    </source>
</evidence>
<evidence type="ECO:0000256" key="6">
    <source>
        <dbReference type="ARBA" id="ARBA00022741"/>
    </source>
</evidence>
<keyword evidence="12" id="KW-1185">Reference proteome</keyword>
<dbReference type="GO" id="GO:0000155">
    <property type="term" value="F:phosphorelay sensor kinase activity"/>
    <property type="evidence" value="ECO:0007669"/>
    <property type="project" value="InterPro"/>
</dbReference>
<dbReference type="PANTHER" id="PTHR44936">
    <property type="entry name" value="SENSOR PROTEIN CREC"/>
    <property type="match status" value="1"/>
</dbReference>
<dbReference type="KEGG" id="vni:VIBNI_A2675"/>
<accession>U4K800</accession>
<evidence type="ECO:0000256" key="7">
    <source>
        <dbReference type="ARBA" id="ARBA00022777"/>
    </source>
</evidence>
<dbReference type="SMART" id="SM00388">
    <property type="entry name" value="HisKA"/>
    <property type="match status" value="1"/>
</dbReference>
<keyword evidence="9" id="KW-0812">Transmembrane</keyword>
<dbReference type="Pfam" id="PF00512">
    <property type="entry name" value="HisKA"/>
    <property type="match status" value="1"/>
</dbReference>
<dbReference type="PANTHER" id="PTHR44936:SF10">
    <property type="entry name" value="SENSOR PROTEIN RSTB"/>
    <property type="match status" value="1"/>
</dbReference>
<gene>
    <name evidence="11" type="ORF">VIBNI_A2675</name>
</gene>